<dbReference type="AlphaFoldDB" id="A0A8H8RAP1"/>
<organism evidence="2 3">
    <name type="scientific">Lachnellula subtilissima</name>
    <dbReference type="NCBI Taxonomy" id="602034"/>
    <lineage>
        <taxon>Eukaryota</taxon>
        <taxon>Fungi</taxon>
        <taxon>Dikarya</taxon>
        <taxon>Ascomycota</taxon>
        <taxon>Pezizomycotina</taxon>
        <taxon>Leotiomycetes</taxon>
        <taxon>Helotiales</taxon>
        <taxon>Lachnaceae</taxon>
        <taxon>Lachnellula</taxon>
    </lineage>
</organism>
<evidence type="ECO:0000256" key="1">
    <source>
        <dbReference type="SAM" id="MobiDB-lite"/>
    </source>
</evidence>
<comment type="caution">
    <text evidence="2">The sequence shown here is derived from an EMBL/GenBank/DDBJ whole genome shotgun (WGS) entry which is preliminary data.</text>
</comment>
<feature type="region of interest" description="Disordered" evidence="1">
    <location>
        <begin position="1"/>
        <end position="42"/>
    </location>
</feature>
<sequence>MRRRQEAVNSSSDDETDPGSCFDTENEDSDFDTNLTNIDTDVEPDNDADLSWIAEFDIENYKDNNLNLFDVIKGC</sequence>
<dbReference type="Proteomes" id="UP000462212">
    <property type="component" value="Unassembled WGS sequence"/>
</dbReference>
<protein>
    <submittedName>
        <fullName evidence="2">Uncharacterized protein</fullName>
    </submittedName>
</protein>
<evidence type="ECO:0000313" key="3">
    <source>
        <dbReference type="Proteomes" id="UP000462212"/>
    </source>
</evidence>
<reference evidence="2 3" key="1">
    <citation type="submission" date="2018-05" db="EMBL/GenBank/DDBJ databases">
        <title>Genome sequencing and assembly of the regulated plant pathogen Lachnellula willkommii and related sister species for the development of diagnostic species identification markers.</title>
        <authorList>
            <person name="Giroux E."/>
            <person name="Bilodeau G."/>
        </authorList>
    </citation>
    <scope>NUCLEOTIDE SEQUENCE [LARGE SCALE GENOMIC DNA]</scope>
    <source>
        <strain evidence="2 3">CBS 197.66</strain>
    </source>
</reference>
<accession>A0A8H8RAP1</accession>
<keyword evidence="3" id="KW-1185">Reference proteome</keyword>
<proteinExistence type="predicted"/>
<gene>
    <name evidence="2" type="ORF">LSUB1_G007776</name>
</gene>
<dbReference type="EMBL" id="QGMJ01001313">
    <property type="protein sequence ID" value="TVY31732.1"/>
    <property type="molecule type" value="Genomic_DNA"/>
</dbReference>
<evidence type="ECO:0000313" key="2">
    <source>
        <dbReference type="EMBL" id="TVY31732.1"/>
    </source>
</evidence>
<name>A0A8H8RAP1_9HELO</name>